<dbReference type="Pfam" id="PF09851">
    <property type="entry name" value="SHOCT"/>
    <property type="match status" value="1"/>
</dbReference>
<gene>
    <name evidence="2" type="ORF">HNR14_002891</name>
</gene>
<comment type="caution">
    <text evidence="2">The sequence shown here is derived from an EMBL/GenBank/DDBJ whole genome shotgun (WGS) entry which is preliminary data.</text>
</comment>
<reference evidence="2 3" key="1">
    <citation type="submission" date="2020-07" db="EMBL/GenBank/DDBJ databases">
        <title>Sequencing the genomes of 1000 actinobacteria strains.</title>
        <authorList>
            <person name="Klenk H.-P."/>
        </authorList>
    </citation>
    <scope>NUCLEOTIDE SEQUENCE [LARGE SCALE GENOMIC DNA]</scope>
    <source>
        <strain evidence="2 3">DSM 15166</strain>
    </source>
</reference>
<sequence>MGYGRVIGGDYKGATVSTPVGSTLVVQAGLKFRKLIPENVEEWDDVATDGTGNPIAKVGVAVAGAALPGRLGKAASAAVDATFDSMNRSRVVRVSWTDGKRSLIKLTDGMYKHLELVLEDQRAIRAEPSAGELDVAPTPTEKPTVAEQAFTMVSGLIRDRLPAPKRAEETNRSATDVADLLGRLAALRDSGVLTEEEFLATKAELLGRL</sequence>
<accession>A0A853DXB3</accession>
<dbReference type="EMBL" id="JACCHJ010000001">
    <property type="protein sequence ID" value="NYK11010.1"/>
    <property type="molecule type" value="Genomic_DNA"/>
</dbReference>
<dbReference type="Proteomes" id="UP000521075">
    <property type="component" value="Unassembled WGS sequence"/>
</dbReference>
<dbReference type="RefSeq" id="WP_246311574.1">
    <property type="nucleotide sequence ID" value="NZ_BAAAHA010000001.1"/>
</dbReference>
<feature type="domain" description="SHOCT" evidence="1">
    <location>
        <begin position="181"/>
        <end position="206"/>
    </location>
</feature>
<keyword evidence="3" id="KW-1185">Reference proteome</keyword>
<proteinExistence type="predicted"/>
<dbReference type="InterPro" id="IPR018649">
    <property type="entry name" value="SHOCT"/>
</dbReference>
<evidence type="ECO:0000313" key="3">
    <source>
        <dbReference type="Proteomes" id="UP000521075"/>
    </source>
</evidence>
<evidence type="ECO:0000313" key="2">
    <source>
        <dbReference type="EMBL" id="NYK11010.1"/>
    </source>
</evidence>
<evidence type="ECO:0000259" key="1">
    <source>
        <dbReference type="Pfam" id="PF09851"/>
    </source>
</evidence>
<organism evidence="2 3">
    <name type="scientific">Leifsonia naganoensis</name>
    <dbReference type="NCBI Taxonomy" id="150025"/>
    <lineage>
        <taxon>Bacteria</taxon>
        <taxon>Bacillati</taxon>
        <taxon>Actinomycetota</taxon>
        <taxon>Actinomycetes</taxon>
        <taxon>Micrococcales</taxon>
        <taxon>Microbacteriaceae</taxon>
        <taxon>Leifsonia</taxon>
    </lineage>
</organism>
<protein>
    <recommendedName>
        <fullName evidence="1">SHOCT domain-containing protein</fullName>
    </recommendedName>
</protein>
<name>A0A853DXB3_9MICO</name>
<dbReference type="AlphaFoldDB" id="A0A853DXB3"/>